<sequence>MAVAEQSQQLEAVSKALPVAVNILSKWKATADQMAAILGVSSATIARAKRKSHVTLTRDQADRVSYVLNIHQALRIVFDNPENVYGFVHKKNHNPYFNGATPFELMVKGSMANLYEVFKRIDALRGAQW</sequence>
<feature type="domain" description="Antitoxin Xre-like helix-turn-helix" evidence="2">
    <location>
        <begin position="9"/>
        <end position="68"/>
    </location>
</feature>
<accession>A0ABT2VUG9</accession>
<keyword evidence="4" id="KW-1185">Reference proteome</keyword>
<reference evidence="4" key="1">
    <citation type="submission" date="2023-07" db="EMBL/GenBank/DDBJ databases">
        <title>Study on multiphase classification of strain Alteromonas salexigens isolated from the Yellow Sea.</title>
        <authorList>
            <person name="Sun L."/>
        </authorList>
    </citation>
    <scope>NUCLEOTIDE SEQUENCE [LARGE SCALE GENOMIC DNA]</scope>
    <source>
        <strain evidence="4">ASW11-19</strain>
    </source>
</reference>
<evidence type="ECO:0000259" key="2">
    <source>
        <dbReference type="Pfam" id="PF20432"/>
    </source>
</evidence>
<evidence type="ECO:0000313" key="3">
    <source>
        <dbReference type="EMBL" id="MCU7556078.1"/>
    </source>
</evidence>
<evidence type="ECO:0000313" key="4">
    <source>
        <dbReference type="Proteomes" id="UP001209257"/>
    </source>
</evidence>
<comment type="caution">
    <text evidence="3">The sequence shown here is derived from an EMBL/GenBank/DDBJ whole genome shotgun (WGS) entry which is preliminary data.</text>
</comment>
<dbReference type="EMBL" id="JAOTJC010000016">
    <property type="protein sequence ID" value="MCU7556078.1"/>
    <property type="molecule type" value="Genomic_DNA"/>
</dbReference>
<dbReference type="InterPro" id="IPR046847">
    <property type="entry name" value="Xre-like_HTH"/>
</dbReference>
<gene>
    <name evidence="3" type="ORF">OCL06_15915</name>
</gene>
<protein>
    <submittedName>
        <fullName evidence="3">MbcA/ParS/Xre antitoxin family protein</fullName>
    </submittedName>
</protein>
<dbReference type="Pfam" id="PF09722">
    <property type="entry name" value="Xre_MbcA_ParS_C"/>
    <property type="match status" value="1"/>
</dbReference>
<name>A0ABT2VUG9_9ALTE</name>
<organism evidence="3 4">
    <name type="scientific">Alteromonas salexigens</name>
    <dbReference type="NCBI Taxonomy" id="2982530"/>
    <lineage>
        <taxon>Bacteria</taxon>
        <taxon>Pseudomonadati</taxon>
        <taxon>Pseudomonadota</taxon>
        <taxon>Gammaproteobacteria</taxon>
        <taxon>Alteromonadales</taxon>
        <taxon>Alteromonadaceae</taxon>
        <taxon>Alteromonas/Salinimonas group</taxon>
        <taxon>Alteromonas</taxon>
    </lineage>
</organism>
<dbReference type="InterPro" id="IPR024467">
    <property type="entry name" value="Xre/MbcA/ParS-like_toxin-bd"/>
</dbReference>
<dbReference type="Proteomes" id="UP001209257">
    <property type="component" value="Unassembled WGS sequence"/>
</dbReference>
<feature type="domain" description="Antitoxin Xre/MbcA/ParS-like toxin-binding" evidence="1">
    <location>
        <begin position="73"/>
        <end position="126"/>
    </location>
</feature>
<proteinExistence type="predicted"/>
<dbReference type="RefSeq" id="WP_262996378.1">
    <property type="nucleotide sequence ID" value="NZ_JAOTJC010000016.1"/>
</dbReference>
<dbReference type="Pfam" id="PF20432">
    <property type="entry name" value="Xre-like-HTH"/>
    <property type="match status" value="1"/>
</dbReference>
<evidence type="ECO:0000259" key="1">
    <source>
        <dbReference type="Pfam" id="PF09722"/>
    </source>
</evidence>